<protein>
    <submittedName>
        <fullName evidence="1">Uncharacterized protein</fullName>
    </submittedName>
</protein>
<dbReference type="EMBL" id="JAIVGD010000013">
    <property type="protein sequence ID" value="KAH0761308.1"/>
    <property type="molecule type" value="Genomic_DNA"/>
</dbReference>
<comment type="caution">
    <text evidence="1">The sequence shown here is derived from an EMBL/GenBank/DDBJ whole genome shotgun (WGS) entry which is preliminary data.</text>
</comment>
<reference evidence="1 2" key="1">
    <citation type="journal article" date="2021" name="bioRxiv">
        <title>Chromosome-scale and haplotype-resolved genome assembly of a tetraploid potato cultivar.</title>
        <authorList>
            <person name="Sun H."/>
            <person name="Jiao W.-B."/>
            <person name="Krause K."/>
            <person name="Campoy J.A."/>
            <person name="Goel M."/>
            <person name="Folz-Donahue K."/>
            <person name="Kukat C."/>
            <person name="Huettel B."/>
            <person name="Schneeberger K."/>
        </authorList>
    </citation>
    <scope>NUCLEOTIDE SEQUENCE [LARGE SCALE GENOMIC DNA]</scope>
    <source>
        <strain evidence="1">SolTubOtavaFocal</strain>
        <tissue evidence="1">Leaves</tissue>
    </source>
</reference>
<name>A0ABQ7VC04_SOLTU</name>
<sequence>MKIKVQAEPHIIWKLVQAGNCSFWWDNWTGIGALAMLCQGPPRNAQNDTLVHVFGEGEAAMRMWNTMGNPLGIQITNQTLANIFHTWCGA</sequence>
<organism evidence="1 2">
    <name type="scientific">Solanum tuberosum</name>
    <name type="common">Potato</name>
    <dbReference type="NCBI Taxonomy" id="4113"/>
    <lineage>
        <taxon>Eukaryota</taxon>
        <taxon>Viridiplantae</taxon>
        <taxon>Streptophyta</taxon>
        <taxon>Embryophyta</taxon>
        <taxon>Tracheophyta</taxon>
        <taxon>Spermatophyta</taxon>
        <taxon>Magnoliopsida</taxon>
        <taxon>eudicotyledons</taxon>
        <taxon>Gunneridae</taxon>
        <taxon>Pentapetalae</taxon>
        <taxon>asterids</taxon>
        <taxon>lamiids</taxon>
        <taxon>Solanales</taxon>
        <taxon>Solanaceae</taxon>
        <taxon>Solanoideae</taxon>
        <taxon>Solaneae</taxon>
        <taxon>Solanum</taxon>
    </lineage>
</organism>
<proteinExistence type="predicted"/>
<evidence type="ECO:0000313" key="1">
    <source>
        <dbReference type="EMBL" id="KAH0761308.1"/>
    </source>
</evidence>
<accession>A0ABQ7VC04</accession>
<dbReference type="Proteomes" id="UP000826656">
    <property type="component" value="Unassembled WGS sequence"/>
</dbReference>
<evidence type="ECO:0000313" key="2">
    <source>
        <dbReference type="Proteomes" id="UP000826656"/>
    </source>
</evidence>
<keyword evidence="2" id="KW-1185">Reference proteome</keyword>
<gene>
    <name evidence="1" type="ORF">KY290_017381</name>
</gene>